<dbReference type="RefSeq" id="XP_015408558.1">
    <property type="nucleotide sequence ID" value="XM_015548883.1"/>
</dbReference>
<sequence length="97" mass="11356">MNITTSCHSWSLKNHKLEHNRQWVTDLHCKAKKDNGEWIWIQTRLDDFLGNDDGNFVYSSSDPQSNISSSMCNPRLELAKIRRNPQLMERLKRAGKL</sequence>
<dbReference type="Pfam" id="PF08881">
    <property type="entry name" value="CVNH"/>
    <property type="match status" value="1"/>
</dbReference>
<name>A0A0L1J7I6_ASPN3</name>
<gene>
    <name evidence="2" type="ORF">ANOM_003626</name>
</gene>
<accession>A0A0L1J7I6</accession>
<reference evidence="2 3" key="1">
    <citation type="submission" date="2014-06" db="EMBL/GenBank/DDBJ databases">
        <title>The Genome of the Aflatoxigenic Filamentous Fungus Aspergillus nomius.</title>
        <authorList>
            <person name="Moore M.G."/>
            <person name="Shannon B.M."/>
            <person name="Brian M.M."/>
        </authorList>
    </citation>
    <scope>NUCLEOTIDE SEQUENCE [LARGE SCALE GENOMIC DNA]</scope>
    <source>
        <strain evidence="2 3">NRRL 13137</strain>
    </source>
</reference>
<protein>
    <recommendedName>
        <fullName evidence="1">Cyanovirin-N domain-containing protein</fullName>
    </recommendedName>
</protein>
<feature type="domain" description="Cyanovirin-N" evidence="1">
    <location>
        <begin position="6"/>
        <end position="77"/>
    </location>
</feature>
<evidence type="ECO:0000313" key="3">
    <source>
        <dbReference type="Proteomes" id="UP000037505"/>
    </source>
</evidence>
<dbReference type="InterPro" id="IPR036673">
    <property type="entry name" value="Cyanovirin-N_sf"/>
</dbReference>
<keyword evidence="3" id="KW-1185">Reference proteome</keyword>
<dbReference type="OrthoDB" id="2441380at2759"/>
<dbReference type="InterPro" id="IPR011058">
    <property type="entry name" value="Cyanovirin-N"/>
</dbReference>
<organism evidence="2 3">
    <name type="scientific">Aspergillus nomiae NRRL (strain ATCC 15546 / NRRL 13137 / CBS 260.88 / M93)</name>
    <dbReference type="NCBI Taxonomy" id="1509407"/>
    <lineage>
        <taxon>Eukaryota</taxon>
        <taxon>Fungi</taxon>
        <taxon>Dikarya</taxon>
        <taxon>Ascomycota</taxon>
        <taxon>Pezizomycotina</taxon>
        <taxon>Eurotiomycetes</taxon>
        <taxon>Eurotiomycetidae</taxon>
        <taxon>Eurotiales</taxon>
        <taxon>Aspergillaceae</taxon>
        <taxon>Aspergillus</taxon>
        <taxon>Aspergillus subgen. Circumdati</taxon>
    </lineage>
</organism>
<proteinExistence type="predicted"/>
<dbReference type="Proteomes" id="UP000037505">
    <property type="component" value="Unassembled WGS sequence"/>
</dbReference>
<dbReference type="AlphaFoldDB" id="A0A0L1J7I6"/>
<evidence type="ECO:0000259" key="1">
    <source>
        <dbReference type="Pfam" id="PF08881"/>
    </source>
</evidence>
<comment type="caution">
    <text evidence="2">The sequence shown here is derived from an EMBL/GenBank/DDBJ whole genome shotgun (WGS) entry which is preliminary data.</text>
</comment>
<dbReference type="GeneID" id="26805430"/>
<dbReference type="EMBL" id="JNOM01000075">
    <property type="protein sequence ID" value="KNG87635.1"/>
    <property type="molecule type" value="Genomic_DNA"/>
</dbReference>
<dbReference type="SUPFAM" id="SSF51322">
    <property type="entry name" value="Cyanovirin-N"/>
    <property type="match status" value="1"/>
</dbReference>
<evidence type="ECO:0000313" key="2">
    <source>
        <dbReference type="EMBL" id="KNG87635.1"/>
    </source>
</evidence>
<dbReference type="Gene3D" id="2.30.60.10">
    <property type="entry name" value="Cyanovirin-N"/>
    <property type="match status" value="1"/>
</dbReference>